<reference evidence="2 3" key="1">
    <citation type="journal article" date="2019" name="New Phytol.">
        <title>Comparative genomics reveals unique wood-decay strategies and fruiting body development in the Schizophyllaceae.</title>
        <authorList>
            <person name="Almasi E."/>
            <person name="Sahu N."/>
            <person name="Krizsan K."/>
            <person name="Balint B."/>
            <person name="Kovacs G.M."/>
            <person name="Kiss B."/>
            <person name="Cseklye J."/>
            <person name="Drula E."/>
            <person name="Henrissat B."/>
            <person name="Nagy I."/>
            <person name="Chovatia M."/>
            <person name="Adam C."/>
            <person name="LaButti K."/>
            <person name="Lipzen A."/>
            <person name="Riley R."/>
            <person name="Grigoriev I.V."/>
            <person name="Nagy L.G."/>
        </authorList>
    </citation>
    <scope>NUCLEOTIDE SEQUENCE [LARGE SCALE GENOMIC DNA]</scope>
    <source>
        <strain evidence="2 3">NL-1724</strain>
    </source>
</reference>
<dbReference type="Proteomes" id="UP000320762">
    <property type="component" value="Unassembled WGS sequence"/>
</dbReference>
<name>A0A550CC47_9AGAR</name>
<proteinExistence type="predicted"/>
<comment type="caution">
    <text evidence="2">The sequence shown here is derived from an EMBL/GenBank/DDBJ whole genome shotgun (WGS) entry which is preliminary data.</text>
</comment>
<keyword evidence="3" id="KW-1185">Reference proteome</keyword>
<accession>A0A550CC47</accession>
<evidence type="ECO:0000313" key="2">
    <source>
        <dbReference type="EMBL" id="TRM62367.1"/>
    </source>
</evidence>
<gene>
    <name evidence="2" type="ORF">BD626DRAFT_404225</name>
</gene>
<sequence>MPWTEPFLKDSLAQMPPADRPFQSGVPILPQDPSFPRPPGENFMTPAEERRRREKEWSGEWNMDIDAVRSRLRNLK</sequence>
<evidence type="ECO:0000313" key="3">
    <source>
        <dbReference type="Proteomes" id="UP000320762"/>
    </source>
</evidence>
<dbReference type="EMBL" id="VDMD01000013">
    <property type="protein sequence ID" value="TRM62367.1"/>
    <property type="molecule type" value="Genomic_DNA"/>
</dbReference>
<dbReference type="AlphaFoldDB" id="A0A550CC47"/>
<evidence type="ECO:0000256" key="1">
    <source>
        <dbReference type="SAM" id="MobiDB-lite"/>
    </source>
</evidence>
<dbReference type="OrthoDB" id="2853130at2759"/>
<organism evidence="2 3">
    <name type="scientific">Schizophyllum amplum</name>
    <dbReference type="NCBI Taxonomy" id="97359"/>
    <lineage>
        <taxon>Eukaryota</taxon>
        <taxon>Fungi</taxon>
        <taxon>Dikarya</taxon>
        <taxon>Basidiomycota</taxon>
        <taxon>Agaricomycotina</taxon>
        <taxon>Agaricomycetes</taxon>
        <taxon>Agaricomycetidae</taxon>
        <taxon>Agaricales</taxon>
        <taxon>Schizophyllaceae</taxon>
        <taxon>Schizophyllum</taxon>
    </lineage>
</organism>
<protein>
    <submittedName>
        <fullName evidence="2">Uncharacterized protein</fullName>
    </submittedName>
</protein>
<feature type="region of interest" description="Disordered" evidence="1">
    <location>
        <begin position="13"/>
        <end position="52"/>
    </location>
</feature>